<evidence type="ECO:0000259" key="4">
    <source>
        <dbReference type="PROSITE" id="PS50887"/>
    </source>
</evidence>
<protein>
    <submittedName>
        <fullName evidence="5">EAL domain-containing protein</fullName>
    </submittedName>
</protein>
<organism evidence="5 6">
    <name type="scientific">Mesopusillimonas faecipullorum</name>
    <dbReference type="NCBI Taxonomy" id="2755040"/>
    <lineage>
        <taxon>Bacteria</taxon>
        <taxon>Pseudomonadati</taxon>
        <taxon>Pseudomonadota</taxon>
        <taxon>Betaproteobacteria</taxon>
        <taxon>Burkholderiales</taxon>
        <taxon>Alcaligenaceae</taxon>
        <taxon>Mesopusillimonas</taxon>
    </lineage>
</organism>
<dbReference type="SMART" id="SM00091">
    <property type="entry name" value="PAS"/>
    <property type="match status" value="2"/>
</dbReference>
<dbReference type="SUPFAM" id="SSF55073">
    <property type="entry name" value="Nucleotide cyclase"/>
    <property type="match status" value="1"/>
</dbReference>
<feature type="domain" description="GGDEF" evidence="4">
    <location>
        <begin position="297"/>
        <end position="430"/>
    </location>
</feature>
<evidence type="ECO:0000259" key="1">
    <source>
        <dbReference type="PROSITE" id="PS50112"/>
    </source>
</evidence>
<dbReference type="PROSITE" id="PS50113">
    <property type="entry name" value="PAC"/>
    <property type="match status" value="1"/>
</dbReference>
<dbReference type="NCBIfam" id="TIGR00254">
    <property type="entry name" value="GGDEF"/>
    <property type="match status" value="1"/>
</dbReference>
<evidence type="ECO:0000313" key="5">
    <source>
        <dbReference type="EMBL" id="MCB5364614.1"/>
    </source>
</evidence>
<dbReference type="SMART" id="SM00267">
    <property type="entry name" value="GGDEF"/>
    <property type="match status" value="1"/>
</dbReference>
<feature type="domain" description="EAL" evidence="3">
    <location>
        <begin position="439"/>
        <end position="692"/>
    </location>
</feature>
<reference evidence="5 6" key="1">
    <citation type="submission" date="2020-07" db="EMBL/GenBank/DDBJ databases">
        <title>Pusillimonas sp. nov., isolated from poultry manure in Taiwan.</title>
        <authorList>
            <person name="Lin S.-Y."/>
            <person name="Tang Y.-S."/>
            <person name="Young C.-C."/>
        </authorList>
    </citation>
    <scope>NUCLEOTIDE SEQUENCE [LARGE SCALE GENOMIC DNA]</scope>
    <source>
        <strain evidence="5 6">CC-YST705</strain>
    </source>
</reference>
<feature type="domain" description="PAS" evidence="1">
    <location>
        <begin position="139"/>
        <end position="185"/>
    </location>
</feature>
<dbReference type="CDD" id="cd01948">
    <property type="entry name" value="EAL"/>
    <property type="match status" value="1"/>
</dbReference>
<dbReference type="SUPFAM" id="SSF55785">
    <property type="entry name" value="PYP-like sensor domain (PAS domain)"/>
    <property type="match status" value="2"/>
</dbReference>
<dbReference type="NCBIfam" id="TIGR00229">
    <property type="entry name" value="sensory_box"/>
    <property type="match status" value="2"/>
</dbReference>
<dbReference type="PANTHER" id="PTHR44757:SF2">
    <property type="entry name" value="BIOFILM ARCHITECTURE MAINTENANCE PROTEIN MBAA"/>
    <property type="match status" value="1"/>
</dbReference>
<keyword evidence="6" id="KW-1185">Reference proteome</keyword>
<dbReference type="Proteomes" id="UP000776983">
    <property type="component" value="Unassembled WGS sequence"/>
</dbReference>
<dbReference type="EMBL" id="JACDXW010000006">
    <property type="protein sequence ID" value="MCB5364614.1"/>
    <property type="molecule type" value="Genomic_DNA"/>
</dbReference>
<dbReference type="CDD" id="cd01949">
    <property type="entry name" value="GGDEF"/>
    <property type="match status" value="1"/>
</dbReference>
<dbReference type="PROSITE" id="PS50887">
    <property type="entry name" value="GGDEF"/>
    <property type="match status" value="1"/>
</dbReference>
<name>A0ABS8CGD9_9BURK</name>
<feature type="domain" description="PAS" evidence="1">
    <location>
        <begin position="39"/>
        <end position="89"/>
    </location>
</feature>
<accession>A0ABS8CGD9</accession>
<dbReference type="InterPro" id="IPR000160">
    <property type="entry name" value="GGDEF_dom"/>
</dbReference>
<dbReference type="Pfam" id="PF13426">
    <property type="entry name" value="PAS_9"/>
    <property type="match status" value="1"/>
</dbReference>
<evidence type="ECO:0000259" key="2">
    <source>
        <dbReference type="PROSITE" id="PS50113"/>
    </source>
</evidence>
<dbReference type="PANTHER" id="PTHR44757">
    <property type="entry name" value="DIGUANYLATE CYCLASE DGCP"/>
    <property type="match status" value="1"/>
</dbReference>
<dbReference type="InterPro" id="IPR013767">
    <property type="entry name" value="PAS_fold"/>
</dbReference>
<dbReference type="RefSeq" id="WP_226955025.1">
    <property type="nucleotide sequence ID" value="NZ_JACDXW010000006.1"/>
</dbReference>
<gene>
    <name evidence="5" type="ORF">H0484_12735</name>
</gene>
<dbReference type="InterPro" id="IPR043128">
    <property type="entry name" value="Rev_trsase/Diguanyl_cyclase"/>
</dbReference>
<evidence type="ECO:0000313" key="6">
    <source>
        <dbReference type="Proteomes" id="UP000776983"/>
    </source>
</evidence>
<feature type="domain" description="PAC" evidence="2">
    <location>
        <begin position="213"/>
        <end position="265"/>
    </location>
</feature>
<comment type="caution">
    <text evidence="5">The sequence shown here is derived from an EMBL/GenBank/DDBJ whole genome shotgun (WGS) entry which is preliminary data.</text>
</comment>
<dbReference type="SMART" id="SM00086">
    <property type="entry name" value="PAC"/>
    <property type="match status" value="2"/>
</dbReference>
<dbReference type="InterPro" id="IPR029787">
    <property type="entry name" value="Nucleotide_cyclase"/>
</dbReference>
<dbReference type="Pfam" id="PF00989">
    <property type="entry name" value="PAS"/>
    <property type="match status" value="1"/>
</dbReference>
<sequence>MTSAIFDLSSGDTAPQPPWTEAMFRGLAENLVVGIYLLEEGRFRYVNERMVQMLGYSRTVLLGKSLQELVPADEHQLVREKIRQTLQAENGKVHYERRAKRHDGSLFDVEVFGSSFTWNGKQFIAAVMVDVSDRKSIEAEAHFSSMMYHRSSQAMVVTNPNGVILTVNPAFTDITGYSLDEVLGQRLNVLSSGRHDAAFYKEMWRSLTENGTWEGEVWNRRKNGEIYIERLSITTTYSDKGTPRCRIGLFSDVTEHKKAQEHIWRQARHDHLTGLPNRYLFNECLASKLDYAERAKTGLVLLYLDLDFFKEVNDTLGHAWGDELLRQVAARLSKCVRKTDLVARLGGDEFCIIADGLATDTEIEALCKKVAQTIAEPYPLGESQGTVSASIGASVYPRDAVEADDLIHNADLAMYAAKRRGPSEYALYDSSMRRDALFRSELSRDLAEALEKEQLRLYYQPIYDLKTRAVCKVEALLRWEHPQKGMLRPIQFLPQAEDSGLIVDIGEWVFRQATQMLQHWRKEYSPHLRLALNVSPVQLMDKRMQPHGWLEQLDTLGLPHDCIVLEITESLLLEMDPVVSEKLQVFRSAGMSVALDDFCTGYSSVAHLKRLHIDYVKIDHSFIHQVEIREDQRALCDAIIMMAHRLGLEVVAEGISSATQYEFLLQMGCDYGQGVHFFGAMPAVQIDKLLKE</sequence>
<dbReference type="Pfam" id="PF00563">
    <property type="entry name" value="EAL"/>
    <property type="match status" value="1"/>
</dbReference>
<dbReference type="InterPro" id="IPR035965">
    <property type="entry name" value="PAS-like_dom_sf"/>
</dbReference>
<dbReference type="InterPro" id="IPR035919">
    <property type="entry name" value="EAL_sf"/>
</dbReference>
<dbReference type="InterPro" id="IPR001633">
    <property type="entry name" value="EAL_dom"/>
</dbReference>
<dbReference type="CDD" id="cd00130">
    <property type="entry name" value="PAS"/>
    <property type="match status" value="2"/>
</dbReference>
<dbReference type="InterPro" id="IPR001610">
    <property type="entry name" value="PAC"/>
</dbReference>
<dbReference type="SUPFAM" id="SSF141868">
    <property type="entry name" value="EAL domain-like"/>
    <property type="match status" value="1"/>
</dbReference>
<dbReference type="SMART" id="SM00052">
    <property type="entry name" value="EAL"/>
    <property type="match status" value="1"/>
</dbReference>
<dbReference type="PROSITE" id="PS50883">
    <property type="entry name" value="EAL"/>
    <property type="match status" value="1"/>
</dbReference>
<proteinExistence type="predicted"/>
<dbReference type="Gene3D" id="3.30.70.270">
    <property type="match status" value="1"/>
</dbReference>
<dbReference type="InterPro" id="IPR000014">
    <property type="entry name" value="PAS"/>
</dbReference>
<dbReference type="Gene3D" id="3.20.20.450">
    <property type="entry name" value="EAL domain"/>
    <property type="match status" value="1"/>
</dbReference>
<dbReference type="PROSITE" id="PS50112">
    <property type="entry name" value="PAS"/>
    <property type="match status" value="2"/>
</dbReference>
<evidence type="ECO:0000259" key="3">
    <source>
        <dbReference type="PROSITE" id="PS50883"/>
    </source>
</evidence>
<dbReference type="Gene3D" id="3.30.450.20">
    <property type="entry name" value="PAS domain"/>
    <property type="match status" value="2"/>
</dbReference>
<dbReference type="Pfam" id="PF00990">
    <property type="entry name" value="GGDEF"/>
    <property type="match status" value="1"/>
</dbReference>
<dbReference type="InterPro" id="IPR000700">
    <property type="entry name" value="PAS-assoc_C"/>
</dbReference>
<dbReference type="InterPro" id="IPR052155">
    <property type="entry name" value="Biofilm_reg_signaling"/>
</dbReference>